<dbReference type="Proteomes" id="UP001165074">
    <property type="component" value="Unassembled WGS sequence"/>
</dbReference>
<dbReference type="InterPro" id="IPR036866">
    <property type="entry name" value="RibonucZ/Hydroxyglut_hydro"/>
</dbReference>
<comment type="caution">
    <text evidence="1">The sequence shown here is derived from an EMBL/GenBank/DDBJ whole genome shotgun (WGS) entry which is preliminary data.</text>
</comment>
<reference evidence="1" key="1">
    <citation type="submission" date="2023-03" db="EMBL/GenBank/DDBJ databases">
        <title>Actinoallomurus iriomotensis NBRC 103684.</title>
        <authorList>
            <person name="Ichikawa N."/>
            <person name="Sato H."/>
            <person name="Tonouchi N."/>
        </authorList>
    </citation>
    <scope>NUCLEOTIDE SEQUENCE</scope>
    <source>
        <strain evidence="1">NBRC 103684</strain>
    </source>
</reference>
<organism evidence="1 2">
    <name type="scientific">Actinoallomurus iriomotensis</name>
    <dbReference type="NCBI Taxonomy" id="478107"/>
    <lineage>
        <taxon>Bacteria</taxon>
        <taxon>Bacillati</taxon>
        <taxon>Actinomycetota</taxon>
        <taxon>Actinomycetes</taxon>
        <taxon>Streptosporangiales</taxon>
        <taxon>Thermomonosporaceae</taxon>
        <taxon>Actinoallomurus</taxon>
    </lineage>
</organism>
<proteinExistence type="predicted"/>
<dbReference type="RefSeq" id="WP_285580034.1">
    <property type="nucleotide sequence ID" value="NZ_BSTK01000014.1"/>
</dbReference>
<accession>A0A9W6W541</accession>
<dbReference type="AlphaFoldDB" id="A0A9W6W541"/>
<evidence type="ECO:0000313" key="2">
    <source>
        <dbReference type="Proteomes" id="UP001165074"/>
    </source>
</evidence>
<protein>
    <submittedName>
        <fullName evidence="1">Uncharacterized protein</fullName>
    </submittedName>
</protein>
<dbReference type="Gene3D" id="3.60.15.10">
    <property type="entry name" value="Ribonuclease Z/Hydroxyacylglutathione hydrolase-like"/>
    <property type="match status" value="1"/>
</dbReference>
<dbReference type="EMBL" id="BSTK01000014">
    <property type="protein sequence ID" value="GLY89646.1"/>
    <property type="molecule type" value="Genomic_DNA"/>
</dbReference>
<evidence type="ECO:0000313" key="1">
    <source>
        <dbReference type="EMBL" id="GLY89646.1"/>
    </source>
</evidence>
<sequence length="120" mass="13458">MLVDHRFLLTGDAMYTIRHLAVDQVRAIQTGGETRYVDSIRRIQWLRRELPELLVLTSHDHTEYGERLITGLATGQLSDADLAWAKSYEQATFDELANINPARLPRFVPAADGGSVGHAE</sequence>
<gene>
    <name evidence="1" type="ORF">Airi02_075750</name>
</gene>
<keyword evidence="2" id="KW-1185">Reference proteome</keyword>
<name>A0A9W6W541_9ACTN</name>